<dbReference type="GO" id="GO:0033194">
    <property type="term" value="P:response to hydroperoxide"/>
    <property type="evidence" value="ECO:0007669"/>
    <property type="project" value="TreeGrafter"/>
</dbReference>
<dbReference type="RefSeq" id="WP_026216928.1">
    <property type="nucleotide sequence ID" value="NZ_LT906439.1"/>
</dbReference>
<dbReference type="PANTHER" id="PTHR30283">
    <property type="entry name" value="PEROXIDE STRESS RESPONSE PROTEIN YAAA"/>
    <property type="match status" value="1"/>
</dbReference>
<evidence type="ECO:0000256" key="1">
    <source>
        <dbReference type="HAMAP-Rule" id="MF_00652"/>
    </source>
</evidence>
<sequence length="246" mass="27825">MKILLPTAKEMNTRLPGQTMTALSLQSLPIVEAITNLSEQALVKHYKIKPEAAGLESSRWADLAQGTSQAYPAWQLFDGLMYRQIKRENLSDKDQVYLSRHAFITSALYGIINVFDLISPHRLDFLMGFKVNGQSLKSYWREAFDQAVAEDDFLISLLSSEFETVFSKVAQDKMVKLVFMENKAGQLKTHSTISKKARGKCLNALVDNQVTSLEQIKQLQFGGFSYREKLSKERTLVFVKEQSASS</sequence>
<dbReference type="KEGG" id="smen:SAMEA4412692_1144"/>
<reference evidence="2 3" key="1">
    <citation type="submission" date="2017-06" db="EMBL/GenBank/DDBJ databases">
        <authorList>
            <consortium name="Pathogen Informatics"/>
        </authorList>
    </citation>
    <scope>NUCLEOTIDE SEQUENCE [LARGE SCALE GENOMIC DNA]</scope>
    <source>
        <strain evidence="2 3">NCTC13788</strain>
    </source>
</reference>
<dbReference type="InterPro" id="IPR005583">
    <property type="entry name" value="YaaA"/>
</dbReference>
<evidence type="ECO:0000313" key="3">
    <source>
        <dbReference type="Proteomes" id="UP000215185"/>
    </source>
</evidence>
<proteinExistence type="inferred from homology"/>
<dbReference type="Pfam" id="PF03883">
    <property type="entry name" value="H2O2_YaaD"/>
    <property type="match status" value="1"/>
</dbReference>
<name>A0A239STL9_9STRE</name>
<dbReference type="AlphaFoldDB" id="A0A239STL9"/>
<dbReference type="STRING" id="1123308.GCA_000380085_00907"/>
<dbReference type="eggNOG" id="COG3022">
    <property type="taxonomic scope" value="Bacteria"/>
</dbReference>
<protein>
    <recommendedName>
        <fullName evidence="1">UPF0246 protein SAMEA4412692_01144</fullName>
    </recommendedName>
</protein>
<gene>
    <name evidence="2" type="primary">yaaA</name>
    <name evidence="2" type="ORF">SAMEA4412692_01144</name>
</gene>
<dbReference type="OrthoDB" id="9777133at2"/>
<accession>A0A239STL9</accession>
<comment type="similarity">
    <text evidence="1">Belongs to the UPF0246 family.</text>
</comment>
<evidence type="ECO:0000313" key="2">
    <source>
        <dbReference type="EMBL" id="SNU88609.1"/>
    </source>
</evidence>
<dbReference type="HAMAP" id="MF_00652">
    <property type="entry name" value="UPF0246"/>
    <property type="match status" value="1"/>
</dbReference>
<organism evidence="2 3">
    <name type="scientific">Streptococcus merionis</name>
    <dbReference type="NCBI Taxonomy" id="400065"/>
    <lineage>
        <taxon>Bacteria</taxon>
        <taxon>Bacillati</taxon>
        <taxon>Bacillota</taxon>
        <taxon>Bacilli</taxon>
        <taxon>Lactobacillales</taxon>
        <taxon>Streptococcaceae</taxon>
        <taxon>Streptococcus</taxon>
    </lineage>
</organism>
<keyword evidence="3" id="KW-1185">Reference proteome</keyword>
<dbReference type="GO" id="GO:0005829">
    <property type="term" value="C:cytosol"/>
    <property type="evidence" value="ECO:0007669"/>
    <property type="project" value="TreeGrafter"/>
</dbReference>
<dbReference type="NCBIfam" id="NF002543">
    <property type="entry name" value="PRK02101.1-4"/>
    <property type="match status" value="1"/>
</dbReference>
<dbReference type="Proteomes" id="UP000215185">
    <property type="component" value="Chromosome 1"/>
</dbReference>
<dbReference type="PANTHER" id="PTHR30283:SF4">
    <property type="entry name" value="PEROXIDE STRESS RESISTANCE PROTEIN YAAA"/>
    <property type="match status" value="1"/>
</dbReference>
<dbReference type="EMBL" id="LT906439">
    <property type="protein sequence ID" value="SNU88609.1"/>
    <property type="molecule type" value="Genomic_DNA"/>
</dbReference>